<dbReference type="EMBL" id="BPLR01019630">
    <property type="protein sequence ID" value="GIX69922.1"/>
    <property type="molecule type" value="Genomic_DNA"/>
</dbReference>
<sequence length="119" mass="13493">MVCVFVSLQNSNKKIIFSKITFHNKPTKNLARTQIRSSNPPCVLMDIVTHRKLCLVQRLPHCKCGKANNPLPLFLLFSLTKKTGVQQPFRKPGILINPSRRSVKAIKPDKERFATTGPR</sequence>
<keyword evidence="2" id="KW-1185">Reference proteome</keyword>
<gene>
    <name evidence="1" type="ORF">CEXT_809681</name>
</gene>
<protein>
    <submittedName>
        <fullName evidence="1">Uncharacterized protein</fullName>
    </submittedName>
</protein>
<evidence type="ECO:0000313" key="1">
    <source>
        <dbReference type="EMBL" id="GIX69922.1"/>
    </source>
</evidence>
<organism evidence="1 2">
    <name type="scientific">Caerostris extrusa</name>
    <name type="common">Bark spider</name>
    <name type="synonym">Caerostris bankana</name>
    <dbReference type="NCBI Taxonomy" id="172846"/>
    <lineage>
        <taxon>Eukaryota</taxon>
        <taxon>Metazoa</taxon>
        <taxon>Ecdysozoa</taxon>
        <taxon>Arthropoda</taxon>
        <taxon>Chelicerata</taxon>
        <taxon>Arachnida</taxon>
        <taxon>Araneae</taxon>
        <taxon>Araneomorphae</taxon>
        <taxon>Entelegynae</taxon>
        <taxon>Araneoidea</taxon>
        <taxon>Araneidae</taxon>
        <taxon>Caerostris</taxon>
    </lineage>
</organism>
<evidence type="ECO:0000313" key="2">
    <source>
        <dbReference type="Proteomes" id="UP001054945"/>
    </source>
</evidence>
<reference evidence="1 2" key="1">
    <citation type="submission" date="2021-06" db="EMBL/GenBank/DDBJ databases">
        <title>Caerostris extrusa draft genome.</title>
        <authorList>
            <person name="Kono N."/>
            <person name="Arakawa K."/>
        </authorList>
    </citation>
    <scope>NUCLEOTIDE SEQUENCE [LARGE SCALE GENOMIC DNA]</scope>
</reference>
<dbReference type="Proteomes" id="UP001054945">
    <property type="component" value="Unassembled WGS sequence"/>
</dbReference>
<accession>A0AAV4MBS0</accession>
<dbReference type="AlphaFoldDB" id="A0AAV4MBS0"/>
<comment type="caution">
    <text evidence="1">The sequence shown here is derived from an EMBL/GenBank/DDBJ whole genome shotgun (WGS) entry which is preliminary data.</text>
</comment>
<name>A0AAV4MBS0_CAEEX</name>
<proteinExistence type="predicted"/>